<dbReference type="InterPro" id="IPR004316">
    <property type="entry name" value="SWEET_rpt"/>
</dbReference>
<feature type="transmembrane region" description="Helical" evidence="1">
    <location>
        <begin position="62"/>
        <end position="82"/>
    </location>
</feature>
<keyword evidence="3" id="KW-1185">Reference proteome</keyword>
<evidence type="ECO:0000256" key="1">
    <source>
        <dbReference type="SAM" id="Phobius"/>
    </source>
</evidence>
<dbReference type="EMBL" id="CP031188">
    <property type="protein sequence ID" value="AXG72919.1"/>
    <property type="molecule type" value="Genomic_DNA"/>
</dbReference>
<feature type="transmembrane region" description="Helical" evidence="1">
    <location>
        <begin position="36"/>
        <end position="56"/>
    </location>
</feature>
<organism evidence="2 3">
    <name type="scientific">Flavobacterium arcticum</name>
    <dbReference type="NCBI Taxonomy" id="1784713"/>
    <lineage>
        <taxon>Bacteria</taxon>
        <taxon>Pseudomonadati</taxon>
        <taxon>Bacteroidota</taxon>
        <taxon>Flavobacteriia</taxon>
        <taxon>Flavobacteriales</taxon>
        <taxon>Flavobacteriaceae</taxon>
        <taxon>Flavobacterium</taxon>
    </lineage>
</organism>
<dbReference type="OrthoDB" id="122062at2"/>
<accession>A0A345H8K9</accession>
<dbReference type="Proteomes" id="UP000253951">
    <property type="component" value="Chromosome"/>
</dbReference>
<keyword evidence="1" id="KW-1133">Transmembrane helix</keyword>
<name>A0A345H8K9_9FLAO</name>
<dbReference type="Gene3D" id="1.20.1280.290">
    <property type="match status" value="1"/>
</dbReference>
<dbReference type="NCBIfam" id="NF037968">
    <property type="entry name" value="SemiSWEET_2"/>
    <property type="match status" value="1"/>
</dbReference>
<proteinExistence type="predicted"/>
<gene>
    <name evidence="2" type="ORF">DVK85_01200</name>
</gene>
<dbReference type="RefSeq" id="WP_114676682.1">
    <property type="nucleotide sequence ID" value="NZ_CP031188.1"/>
</dbReference>
<feature type="transmembrane region" description="Helical" evidence="1">
    <location>
        <begin position="6"/>
        <end position="24"/>
    </location>
</feature>
<reference evidence="2 3" key="1">
    <citation type="submission" date="2018-07" db="EMBL/GenBank/DDBJ databases">
        <title>Complete genome sequence of Flavobacterium arcticum type strain SM1502T.</title>
        <authorList>
            <person name="Li Y."/>
            <person name="Li D.-D."/>
        </authorList>
    </citation>
    <scope>NUCLEOTIDE SEQUENCE [LARGE SCALE GENOMIC DNA]</scope>
    <source>
        <strain evidence="2 3">SM1502</strain>
    </source>
</reference>
<dbReference type="AlphaFoldDB" id="A0A345H8K9"/>
<evidence type="ECO:0000313" key="3">
    <source>
        <dbReference type="Proteomes" id="UP000253951"/>
    </source>
</evidence>
<keyword evidence="1" id="KW-0472">Membrane</keyword>
<dbReference type="GO" id="GO:0051119">
    <property type="term" value="F:sugar transmembrane transporter activity"/>
    <property type="evidence" value="ECO:0007669"/>
    <property type="project" value="InterPro"/>
</dbReference>
<sequence>MNYIEIIGVLAAIFTTVANIPQAVKVIRTRSTKSLSAITYSFLFIGMTLWVLYGIGLKDMPIIITNAIAGSLCGIILTLKLIELYKNRKTINKPSE</sequence>
<dbReference type="Pfam" id="PF03083">
    <property type="entry name" value="MtN3_slv"/>
    <property type="match status" value="1"/>
</dbReference>
<dbReference type="KEGG" id="fat:DVK85_01200"/>
<dbReference type="InterPro" id="IPR047662">
    <property type="entry name" value="SemiSWEET"/>
</dbReference>
<keyword evidence="1" id="KW-0812">Transmembrane</keyword>
<evidence type="ECO:0000313" key="2">
    <source>
        <dbReference type="EMBL" id="AXG72919.1"/>
    </source>
</evidence>
<protein>
    <recommendedName>
        <fullName evidence="4">Glutathione synthetase</fullName>
    </recommendedName>
</protein>
<evidence type="ECO:0008006" key="4">
    <source>
        <dbReference type="Google" id="ProtNLM"/>
    </source>
</evidence>
<dbReference type="GO" id="GO:0016020">
    <property type="term" value="C:membrane"/>
    <property type="evidence" value="ECO:0007669"/>
    <property type="project" value="InterPro"/>
</dbReference>